<organism evidence="6 7">
    <name type="scientific">Panagrolaimus superbus</name>
    <dbReference type="NCBI Taxonomy" id="310955"/>
    <lineage>
        <taxon>Eukaryota</taxon>
        <taxon>Metazoa</taxon>
        <taxon>Ecdysozoa</taxon>
        <taxon>Nematoda</taxon>
        <taxon>Chromadorea</taxon>
        <taxon>Rhabditida</taxon>
        <taxon>Tylenchina</taxon>
        <taxon>Panagrolaimomorpha</taxon>
        <taxon>Panagrolaimoidea</taxon>
        <taxon>Panagrolaimidae</taxon>
        <taxon>Panagrolaimus</taxon>
    </lineage>
</organism>
<dbReference type="Proteomes" id="UP000887577">
    <property type="component" value="Unplaced"/>
</dbReference>
<dbReference type="WBParaSite" id="PSU_v2.g12546.t1">
    <property type="protein sequence ID" value="PSU_v2.g12546.t1"/>
    <property type="gene ID" value="PSU_v2.g12546"/>
</dbReference>
<evidence type="ECO:0000313" key="6">
    <source>
        <dbReference type="Proteomes" id="UP000887577"/>
    </source>
</evidence>
<dbReference type="SUPFAM" id="SSF53474">
    <property type="entry name" value="alpha/beta-Hydrolases"/>
    <property type="match status" value="1"/>
</dbReference>
<protein>
    <recommendedName>
        <fullName evidence="4">Carboxylic ester hydrolase</fullName>
        <ecNumber evidence="4">3.1.1.-</ecNumber>
    </recommendedName>
</protein>
<keyword evidence="3 4" id="KW-0378">Hydrolase</keyword>
<feature type="chain" id="PRO_5038161145" description="Carboxylic ester hydrolase" evidence="4">
    <location>
        <begin position="20"/>
        <end position="574"/>
    </location>
</feature>
<dbReference type="InterPro" id="IPR050309">
    <property type="entry name" value="Type-B_Carboxylest/Lipase"/>
</dbReference>
<dbReference type="AlphaFoldDB" id="A0A914Y482"/>
<name>A0A914Y482_9BILA</name>
<evidence type="ECO:0000256" key="3">
    <source>
        <dbReference type="ARBA" id="ARBA00022801"/>
    </source>
</evidence>
<proteinExistence type="inferred from homology"/>
<dbReference type="PROSITE" id="PS00122">
    <property type="entry name" value="CARBOXYLESTERASE_B_1"/>
    <property type="match status" value="1"/>
</dbReference>
<dbReference type="InterPro" id="IPR002018">
    <property type="entry name" value="CarbesteraseB"/>
</dbReference>
<evidence type="ECO:0000313" key="7">
    <source>
        <dbReference type="WBParaSite" id="PSU_v2.g12546.t1"/>
    </source>
</evidence>
<dbReference type="PROSITE" id="PS00941">
    <property type="entry name" value="CARBOXYLESTERASE_B_2"/>
    <property type="match status" value="1"/>
</dbReference>
<evidence type="ECO:0000259" key="5">
    <source>
        <dbReference type="Pfam" id="PF00135"/>
    </source>
</evidence>
<dbReference type="InterPro" id="IPR019826">
    <property type="entry name" value="Carboxylesterase_B_AS"/>
</dbReference>
<reference evidence="7" key="1">
    <citation type="submission" date="2022-11" db="UniProtKB">
        <authorList>
            <consortium name="WormBaseParasite"/>
        </authorList>
    </citation>
    <scope>IDENTIFICATION</scope>
</reference>
<dbReference type="EC" id="3.1.1.-" evidence="4"/>
<dbReference type="Gene3D" id="3.40.50.1820">
    <property type="entry name" value="alpha/beta hydrolase"/>
    <property type="match status" value="1"/>
</dbReference>
<keyword evidence="2" id="KW-0719">Serine esterase</keyword>
<feature type="domain" description="Carboxylesterase type B" evidence="5">
    <location>
        <begin position="22"/>
        <end position="544"/>
    </location>
</feature>
<keyword evidence="4" id="KW-0732">Signal</keyword>
<feature type="signal peptide" evidence="4">
    <location>
        <begin position="1"/>
        <end position="19"/>
    </location>
</feature>
<accession>A0A914Y482</accession>
<sequence length="574" mass="64892">MIIFSTILLLIGFVIFSAAGNPRVKTPVGTIEGFQHENKDGSKSHIYLGIRYARAPVGELRFEKPMPYPEVKSIMEAKAFGPACYPVHREKMAASNYSEDCLFLNLIRPAAKPKNPSGYPILVFIYGGGFVTGDTERYGYKSLSEHFAAHGIITVTIQYRVGPLGFFSTGDNVLPGNIGLWDQMYALHFLQQILPNFGGNPQEMTIWGHSAGAASVHALSISPHSEFYFKRAIQSSASLFAEWAMNENVVDNSLKLAKHSNCFDKNSEKVHDCMKTKTIDEILDAADKMGAYNTHVREFTFNPRLDGQFLSQTLESLMKSSTNIPTLFGLTDKEWAMIANTPQHPLRNPNGIDDEDKKHFGSRELQRYIGEFIVPHEETGRSGGSLRTALYEYFVDRSAPLKEEGNEEWYLNRAVDVMGDLMFVVPIIQQIEVRTALNQESYLFYQKYYNNATVGLNALVHGAVHGNENYYIFDQEFNGFEYSENDKIFQKNLLEGFRSFILTGVPKSSEIQWPTTGADSGRHIVLNPAPKVEESFEKERMDFWLRELPTKVGINILKKTRLPHAELHQKHTEL</sequence>
<dbReference type="InterPro" id="IPR019819">
    <property type="entry name" value="Carboxylesterase_B_CS"/>
</dbReference>
<keyword evidence="6" id="KW-1185">Reference proteome</keyword>
<dbReference type="PANTHER" id="PTHR11559">
    <property type="entry name" value="CARBOXYLESTERASE"/>
    <property type="match status" value="1"/>
</dbReference>
<dbReference type="Pfam" id="PF00135">
    <property type="entry name" value="COesterase"/>
    <property type="match status" value="1"/>
</dbReference>
<dbReference type="GO" id="GO:0052689">
    <property type="term" value="F:carboxylic ester hydrolase activity"/>
    <property type="evidence" value="ECO:0007669"/>
    <property type="project" value="UniProtKB-KW"/>
</dbReference>
<dbReference type="InterPro" id="IPR029058">
    <property type="entry name" value="AB_hydrolase_fold"/>
</dbReference>
<evidence type="ECO:0000256" key="1">
    <source>
        <dbReference type="ARBA" id="ARBA00005964"/>
    </source>
</evidence>
<comment type="similarity">
    <text evidence="1 4">Belongs to the type-B carboxylesterase/lipase family.</text>
</comment>
<evidence type="ECO:0000256" key="4">
    <source>
        <dbReference type="RuleBase" id="RU361235"/>
    </source>
</evidence>
<evidence type="ECO:0000256" key="2">
    <source>
        <dbReference type="ARBA" id="ARBA00022487"/>
    </source>
</evidence>